<sequence length="1118" mass="124986">MSRGFASRNAAAVLAGLLYFGITASSSASDCKAAYQGVSDQPMREYSHLLPEEDLPKLRVCGASPQCENCFNMAPGDCRYLFPTNVMVYTEKRDNNAESVCACQVFACHLPWDPLGWARKCTTHLGCFPKPLRTSVGDLPQALVGRSSRNASVTFSPMSFLYQSYGTPGVVANIHRGDKTVERKYLFPQVQEYSTRGLISQGCNSNTNYTKRRCRLLSALHIKKTFSSGAILSSAKIKEGLQSFVYRAVRKNDEVCIHHYEEKSSSAVAAQEQVQCFPIPELQAPRMYALNGDIKKLESILLDLELLQMKKKNPNHRVLRQCITMGYGDDNSDNKHECLRDSVAMLKMPTHMEYTKNGSSDCALNTISSPQDAMSKSVGNEGIVKFDGYSILAYKYDSELQKGWVKKGVWFDNPRRMCRFAMQHRRPENFIDDVSKTSSVECEYASQKSVEQQLTTNSLSAGIKKYDENNSTWYDFMREGMVLCPVGAHHDDKEYEVLRVVDCNKEECESKITSKLHPKASRVRVRKKPKMLRRYAEVNVGGITKRVRCDDKYSISLHNVGQKVLNESKVSGNRFKLPRYYLENSVVDNSENPCTDAEAVVYYYEYGGFIEGTDSRGCGNYVEEYYAPGKKIVGCEYEYVRTDNYKPFLSEAGNVESLSLVPLSKYEQGFCIDNFSKTWFRPSYNNVKIDGVTHEKVDVSLIKKVVQHVISGKQGVEDFVQNLELKQSDEKKRKEVQDALKKIEEEVKKKADLSASGCCLWNSRNVTVGSDNTVSYEQVRSTYRYPVPMVTQSNVKDGTNRKNKCTLYKVEMWAGGEAASETALGKKRSGRPGQYAMLVLDFEKLKSQTRTSTENSQSREGAEDPWWSTAVASINKAPQHSLIMEIGEGGQPNDDSAVSKGGDTVLKLCKDNSRSSTSKSGADIWPHVEKTITAQSSSQGSNSHSCYEVARVVGGGSSVIGEPQYEIAKDLIVYYRTITGDVLANDYGGDSFLANNNAMFTKFSFEMNLPTQSVTRDDEFLKGLLENKHYVEGRSLPKRLCTWKETRSTSQEKNKNTAFIPGMGGCWKDNENGQPTFEEIPGVGENGAVMITCERWGTPSTSGSKVTNKAPSKARGSR</sequence>
<gene>
    <name evidence="4" type="ORF">ANAPHAGO_00579</name>
</gene>
<accession>A0A098GJH5</accession>
<organism evidence="4 5">
    <name type="scientific">Anaplasma phagocytophilum</name>
    <name type="common">Ehrlichia phagocytophila</name>
    <dbReference type="NCBI Taxonomy" id="948"/>
    <lineage>
        <taxon>Bacteria</taxon>
        <taxon>Pseudomonadati</taxon>
        <taxon>Pseudomonadota</taxon>
        <taxon>Alphaproteobacteria</taxon>
        <taxon>Rickettsiales</taxon>
        <taxon>Anaplasmataceae</taxon>
        <taxon>Anaplasma</taxon>
        <taxon>phagocytophilum group</taxon>
    </lineage>
</organism>
<dbReference type="AlphaFoldDB" id="A0A098GJH5"/>
<evidence type="ECO:0000256" key="1">
    <source>
        <dbReference type="SAM" id="Coils"/>
    </source>
</evidence>
<feature type="region of interest" description="Disordered" evidence="2">
    <location>
        <begin position="1096"/>
        <end position="1118"/>
    </location>
</feature>
<evidence type="ECO:0000256" key="2">
    <source>
        <dbReference type="SAM" id="MobiDB-lite"/>
    </source>
</evidence>
<proteinExistence type="predicted"/>
<dbReference type="RefSeq" id="WP_155638103.1">
    <property type="nucleotide sequence ID" value="NZ_CCXQ01000104.1"/>
</dbReference>
<keyword evidence="3" id="KW-0732">Signal</keyword>
<evidence type="ECO:0000313" key="4">
    <source>
        <dbReference type="EMBL" id="CEH11154.1"/>
    </source>
</evidence>
<feature type="compositionally biased region" description="Polar residues" evidence="2">
    <location>
        <begin position="1098"/>
        <end position="1110"/>
    </location>
</feature>
<reference evidence="4 5" key="1">
    <citation type="submission" date="2014-09" db="EMBL/GenBank/DDBJ databases">
        <authorList>
            <person name="Loux Valentin"/>
            <person name="Dugat Thibaut"/>
        </authorList>
    </citation>
    <scope>NUCLEOTIDE SEQUENCE [LARGE SCALE GENOMIC DNA]</scope>
    <source>
        <strain evidence="4 5">BOV-10_179</strain>
    </source>
</reference>
<protein>
    <submittedName>
        <fullName evidence="4">Uncharacterized protein</fullName>
    </submittedName>
</protein>
<dbReference type="EMBL" id="CCXQ01000104">
    <property type="protein sequence ID" value="CEH11154.1"/>
    <property type="molecule type" value="Genomic_DNA"/>
</dbReference>
<feature type="coiled-coil region" evidence="1">
    <location>
        <begin position="726"/>
        <end position="753"/>
    </location>
</feature>
<dbReference type="Proteomes" id="UP000055047">
    <property type="component" value="Unassembled WGS sequence"/>
</dbReference>
<feature type="signal peptide" evidence="3">
    <location>
        <begin position="1"/>
        <end position="28"/>
    </location>
</feature>
<feature type="chain" id="PRO_5001943052" evidence="3">
    <location>
        <begin position="29"/>
        <end position="1118"/>
    </location>
</feature>
<evidence type="ECO:0000256" key="3">
    <source>
        <dbReference type="SAM" id="SignalP"/>
    </source>
</evidence>
<name>A0A098GJH5_ANAPH</name>
<keyword evidence="1" id="KW-0175">Coiled coil</keyword>
<evidence type="ECO:0000313" key="5">
    <source>
        <dbReference type="Proteomes" id="UP000055047"/>
    </source>
</evidence>